<keyword evidence="2" id="KW-0645">Protease</keyword>
<protein>
    <submittedName>
        <fullName evidence="7">Cell wall-associated hydrolase, NlpC family</fullName>
    </submittedName>
</protein>
<evidence type="ECO:0000256" key="5">
    <source>
        <dbReference type="SAM" id="Phobius"/>
    </source>
</evidence>
<comment type="similarity">
    <text evidence="1">Belongs to the peptidase C40 family.</text>
</comment>
<evidence type="ECO:0000259" key="6">
    <source>
        <dbReference type="PROSITE" id="PS51935"/>
    </source>
</evidence>
<dbReference type="Pfam" id="PF00877">
    <property type="entry name" value="NLPC_P60"/>
    <property type="match status" value="1"/>
</dbReference>
<dbReference type="CDD" id="cd13399">
    <property type="entry name" value="Slt35-like"/>
    <property type="match status" value="1"/>
</dbReference>
<dbReference type="InterPro" id="IPR023346">
    <property type="entry name" value="Lysozyme-like_dom_sf"/>
</dbReference>
<dbReference type="SUPFAM" id="SSF53955">
    <property type="entry name" value="Lysozyme-like"/>
    <property type="match status" value="1"/>
</dbReference>
<dbReference type="RefSeq" id="WP_243407276.1">
    <property type="nucleotide sequence ID" value="NZ_FZMO01000060.1"/>
</dbReference>
<evidence type="ECO:0000313" key="7">
    <source>
        <dbReference type="EMBL" id="SNQ46734.1"/>
    </source>
</evidence>
<dbReference type="Gene3D" id="1.10.530.10">
    <property type="match status" value="1"/>
</dbReference>
<dbReference type="InterPro" id="IPR000064">
    <property type="entry name" value="NLP_P60_dom"/>
</dbReference>
<evidence type="ECO:0000256" key="1">
    <source>
        <dbReference type="ARBA" id="ARBA00007074"/>
    </source>
</evidence>
<feature type="domain" description="NlpC/P60" evidence="6">
    <location>
        <begin position="216"/>
        <end position="346"/>
    </location>
</feature>
<proteinExistence type="inferred from homology"/>
<dbReference type="Gene3D" id="3.90.1720.10">
    <property type="entry name" value="endopeptidase domain like (from Nostoc punctiforme)"/>
    <property type="match status" value="1"/>
</dbReference>
<dbReference type="InterPro" id="IPR051794">
    <property type="entry name" value="PG_Endopeptidase_C40"/>
</dbReference>
<dbReference type="Proteomes" id="UP000234331">
    <property type="component" value="Unassembled WGS sequence"/>
</dbReference>
<dbReference type="PANTHER" id="PTHR47359">
    <property type="entry name" value="PEPTIDOGLYCAN DL-ENDOPEPTIDASE CWLO"/>
    <property type="match status" value="1"/>
</dbReference>
<evidence type="ECO:0000256" key="4">
    <source>
        <dbReference type="ARBA" id="ARBA00022807"/>
    </source>
</evidence>
<keyword evidence="8" id="KW-1185">Reference proteome</keyword>
<evidence type="ECO:0000256" key="3">
    <source>
        <dbReference type="ARBA" id="ARBA00022801"/>
    </source>
</evidence>
<keyword evidence="4" id="KW-0788">Thiol protease</keyword>
<feature type="transmembrane region" description="Helical" evidence="5">
    <location>
        <begin position="16"/>
        <end position="37"/>
    </location>
</feature>
<evidence type="ECO:0000313" key="8">
    <source>
        <dbReference type="Proteomes" id="UP000234331"/>
    </source>
</evidence>
<keyword evidence="3 7" id="KW-0378">Hydrolase</keyword>
<accession>A0A2I2KM43</accession>
<dbReference type="InterPro" id="IPR008258">
    <property type="entry name" value="Transglycosylase_SLT_dom_1"/>
</dbReference>
<keyword evidence="5" id="KW-1133">Transmembrane helix</keyword>
<dbReference type="InterPro" id="IPR038765">
    <property type="entry name" value="Papain-like_cys_pep_sf"/>
</dbReference>
<sequence>MATESASGSGTTSSPIMIALVAGLALIVAAAGALAVLTGAGAFGGLGDSGGADTPAVTAAVADIPAAYVGPIISAARTCPTLSPGLLAAQLKQESGFNPTARSPAGAVGIAQFTPPTWATHGVDGDGDGRADPLNPADAIPAAARYDCAVAATVARLGDPVRLMLAAYNAGPGAVLAAGGVPPYAETQTYVARILTSAPAMTAAIGAATAPVGAVAPAAAAAIAFARAQLGKPYHLGANGPDTWDCSSLVQAAYATAGISLPRTTYDQAGHSGPTIPLSEINQWRPGDLLFAAGSDGTPDNPGHVGIYLGNHQVLHAPKTGDVVKIAPLDHFERVTGVTRPAALGR</sequence>
<dbReference type="PROSITE" id="PS51935">
    <property type="entry name" value="NLPC_P60"/>
    <property type="match status" value="1"/>
</dbReference>
<dbReference type="GO" id="GO:0006508">
    <property type="term" value="P:proteolysis"/>
    <property type="evidence" value="ECO:0007669"/>
    <property type="project" value="UniProtKB-KW"/>
</dbReference>
<keyword evidence="5" id="KW-0812">Transmembrane</keyword>
<dbReference type="EMBL" id="FZMO01000060">
    <property type="protein sequence ID" value="SNQ46734.1"/>
    <property type="molecule type" value="Genomic_DNA"/>
</dbReference>
<dbReference type="GO" id="GO:0008234">
    <property type="term" value="F:cysteine-type peptidase activity"/>
    <property type="evidence" value="ECO:0007669"/>
    <property type="project" value="UniProtKB-KW"/>
</dbReference>
<organism evidence="7 8">
    <name type="scientific">Frankia canadensis</name>
    <dbReference type="NCBI Taxonomy" id="1836972"/>
    <lineage>
        <taxon>Bacteria</taxon>
        <taxon>Bacillati</taxon>
        <taxon>Actinomycetota</taxon>
        <taxon>Actinomycetes</taxon>
        <taxon>Frankiales</taxon>
        <taxon>Frankiaceae</taxon>
        <taxon>Frankia</taxon>
    </lineage>
</organism>
<dbReference type="Pfam" id="PF01464">
    <property type="entry name" value="SLT"/>
    <property type="match status" value="1"/>
</dbReference>
<evidence type="ECO:0000256" key="2">
    <source>
        <dbReference type="ARBA" id="ARBA00022670"/>
    </source>
</evidence>
<name>A0A2I2KM43_9ACTN</name>
<dbReference type="PANTHER" id="PTHR47359:SF3">
    <property type="entry name" value="NLP_P60 DOMAIN-CONTAINING PROTEIN-RELATED"/>
    <property type="match status" value="1"/>
</dbReference>
<gene>
    <name evidence="7" type="ORF">FRACA_1520013</name>
</gene>
<keyword evidence="5" id="KW-0472">Membrane</keyword>
<dbReference type="AlphaFoldDB" id="A0A2I2KM43"/>
<reference evidence="7 8" key="1">
    <citation type="submission" date="2017-06" db="EMBL/GenBank/DDBJ databases">
        <authorList>
            <person name="Kim H.J."/>
            <person name="Triplett B.A."/>
        </authorList>
    </citation>
    <scope>NUCLEOTIDE SEQUENCE [LARGE SCALE GENOMIC DNA]</scope>
    <source>
        <strain evidence="7">FRACA_ARgP5</strain>
    </source>
</reference>
<dbReference type="SUPFAM" id="SSF54001">
    <property type="entry name" value="Cysteine proteinases"/>
    <property type="match status" value="1"/>
</dbReference>